<name>A0ABM1ABT1_APLCA</name>
<dbReference type="InterPro" id="IPR036055">
    <property type="entry name" value="LDL_receptor-like_sf"/>
</dbReference>
<dbReference type="RefSeq" id="XP_012944697.1">
    <property type="nucleotide sequence ID" value="XM_013089243.1"/>
</dbReference>
<dbReference type="Gene3D" id="4.10.400.10">
    <property type="entry name" value="Low-density Lipoprotein Receptor"/>
    <property type="match status" value="1"/>
</dbReference>
<dbReference type="CDD" id="cd00112">
    <property type="entry name" value="LDLa"/>
    <property type="match status" value="1"/>
</dbReference>
<dbReference type="Gene3D" id="2.60.120.290">
    <property type="entry name" value="Spermadhesin, CUB domain"/>
    <property type="match status" value="1"/>
</dbReference>
<feature type="non-terminal residue" evidence="3">
    <location>
        <position position="1"/>
    </location>
</feature>
<dbReference type="InterPro" id="IPR035914">
    <property type="entry name" value="Sperma_CUB_dom_sf"/>
</dbReference>
<dbReference type="Proteomes" id="UP000694888">
    <property type="component" value="Unplaced"/>
</dbReference>
<accession>A0ABM1ABT1</accession>
<dbReference type="GeneID" id="106013446"/>
<keyword evidence="1" id="KW-1015">Disulfide bond</keyword>
<evidence type="ECO:0000313" key="2">
    <source>
        <dbReference type="Proteomes" id="UP000694888"/>
    </source>
</evidence>
<reference evidence="3" key="1">
    <citation type="submission" date="2025-08" db="UniProtKB">
        <authorList>
            <consortium name="RefSeq"/>
        </authorList>
    </citation>
    <scope>IDENTIFICATION</scope>
</reference>
<dbReference type="SUPFAM" id="SSF49854">
    <property type="entry name" value="Spermadhesin, CUB domain"/>
    <property type="match status" value="1"/>
</dbReference>
<evidence type="ECO:0000256" key="1">
    <source>
        <dbReference type="ARBA" id="ARBA00023157"/>
    </source>
</evidence>
<proteinExistence type="predicted"/>
<gene>
    <name evidence="3" type="primary">LOC106013446</name>
</gene>
<dbReference type="SMART" id="SM00192">
    <property type="entry name" value="LDLa"/>
    <property type="match status" value="1"/>
</dbReference>
<protein>
    <submittedName>
        <fullName evidence="3">Uncharacterized protein LOC106013446</fullName>
    </submittedName>
</protein>
<evidence type="ECO:0000313" key="3">
    <source>
        <dbReference type="RefSeq" id="XP_012944697.1"/>
    </source>
</evidence>
<sequence length="139" mass="15638">RCGDAKLRLYNGYTTTMSVHTREWCGRHSSYSTQALKYVSNNNKVILRFFPGHSNLRGHRGFKLLWMAVTLPETTEPCAGFRCKGGRHCHNGAECTPLKQYCISKSLVCDGVRNCGPFDDSDERKCTREVIIMASCIAV</sequence>
<feature type="non-terminal residue" evidence="3">
    <location>
        <position position="139"/>
    </location>
</feature>
<keyword evidence="2" id="KW-1185">Reference proteome</keyword>
<dbReference type="InterPro" id="IPR002172">
    <property type="entry name" value="LDrepeatLR_classA_rpt"/>
</dbReference>
<organism evidence="2 3">
    <name type="scientific">Aplysia californica</name>
    <name type="common">California sea hare</name>
    <dbReference type="NCBI Taxonomy" id="6500"/>
    <lineage>
        <taxon>Eukaryota</taxon>
        <taxon>Metazoa</taxon>
        <taxon>Spiralia</taxon>
        <taxon>Lophotrochozoa</taxon>
        <taxon>Mollusca</taxon>
        <taxon>Gastropoda</taxon>
        <taxon>Heterobranchia</taxon>
        <taxon>Euthyneura</taxon>
        <taxon>Tectipleura</taxon>
        <taxon>Aplysiida</taxon>
        <taxon>Aplysioidea</taxon>
        <taxon>Aplysiidae</taxon>
        <taxon>Aplysia</taxon>
    </lineage>
</organism>